<name>A0A1H5VPD9_9RHOB</name>
<feature type="signal peptide" evidence="1">
    <location>
        <begin position="1"/>
        <end position="18"/>
    </location>
</feature>
<dbReference type="AlphaFoldDB" id="A0A1H5VPD9"/>
<evidence type="ECO:0000313" key="3">
    <source>
        <dbReference type="Proteomes" id="UP000236752"/>
    </source>
</evidence>
<accession>A0A1H5VPD9</accession>
<gene>
    <name evidence="2" type="ORF">SAMN04488045_1130</name>
</gene>
<feature type="chain" id="PRO_5009287464" description="Lipoprotein" evidence="1">
    <location>
        <begin position="19"/>
        <end position="48"/>
    </location>
</feature>
<organism evidence="2 3">
    <name type="scientific">Thalassococcus halodurans</name>
    <dbReference type="NCBI Taxonomy" id="373675"/>
    <lineage>
        <taxon>Bacteria</taxon>
        <taxon>Pseudomonadati</taxon>
        <taxon>Pseudomonadota</taxon>
        <taxon>Alphaproteobacteria</taxon>
        <taxon>Rhodobacterales</taxon>
        <taxon>Roseobacteraceae</taxon>
        <taxon>Thalassococcus</taxon>
    </lineage>
</organism>
<keyword evidence="3" id="KW-1185">Reference proteome</keyword>
<evidence type="ECO:0000256" key="1">
    <source>
        <dbReference type="SAM" id="SignalP"/>
    </source>
</evidence>
<sequence>MSKSIKFFALFGFVATLAACGGSSTEEEFVIIDPEPISVEPEYTGKFK</sequence>
<dbReference type="EMBL" id="FNUZ01000002">
    <property type="protein sequence ID" value="SEF89185.1"/>
    <property type="molecule type" value="Genomic_DNA"/>
</dbReference>
<reference evidence="2 3" key="1">
    <citation type="submission" date="2016-10" db="EMBL/GenBank/DDBJ databases">
        <authorList>
            <person name="de Groot N.N."/>
        </authorList>
    </citation>
    <scope>NUCLEOTIDE SEQUENCE [LARGE SCALE GENOMIC DNA]</scope>
    <source>
        <strain evidence="2 3">DSM 26915</strain>
    </source>
</reference>
<dbReference type="RefSeq" id="WP_200813172.1">
    <property type="nucleotide sequence ID" value="NZ_FNUZ01000002.1"/>
</dbReference>
<keyword evidence="1" id="KW-0732">Signal</keyword>
<dbReference type="PROSITE" id="PS51257">
    <property type="entry name" value="PROKAR_LIPOPROTEIN"/>
    <property type="match status" value="1"/>
</dbReference>
<evidence type="ECO:0008006" key="4">
    <source>
        <dbReference type="Google" id="ProtNLM"/>
    </source>
</evidence>
<dbReference type="Proteomes" id="UP000236752">
    <property type="component" value="Unassembled WGS sequence"/>
</dbReference>
<protein>
    <recommendedName>
        <fullName evidence="4">Lipoprotein</fullName>
    </recommendedName>
</protein>
<proteinExistence type="predicted"/>
<evidence type="ECO:0000313" key="2">
    <source>
        <dbReference type="EMBL" id="SEF89185.1"/>
    </source>
</evidence>